<protein>
    <submittedName>
        <fullName evidence="10">Response regulator transcription factor</fullName>
    </submittedName>
</protein>
<dbReference type="Proteomes" id="UP001302274">
    <property type="component" value="Unassembled WGS sequence"/>
</dbReference>
<feature type="domain" description="OmpR/PhoB-type" evidence="9">
    <location>
        <begin position="126"/>
        <end position="220"/>
    </location>
</feature>
<sequence length="222" mass="25539">MKQVLIVEDDENLGKSLKKILESEGMKAQLAPTLELARTLLSKDLDVIVLDWMLPDGQGIDFLREIRSKEFSMPVIMLTARTDLIDKVLGLETGANDYMTKPFESRELIARVRVQLREKVAVIARSEKVMVGKLMINDMEKEVLYDGRKVTFTKMEYELVRLLAENPRQTFSRENLLDKVWGYENFPTTRTVDTHVLQIRQKTADDIIETIRGLGYRLGTMS</sequence>
<dbReference type="EMBL" id="JAYGJQ010000002">
    <property type="protein sequence ID" value="MEA9357984.1"/>
    <property type="molecule type" value="Genomic_DNA"/>
</dbReference>
<dbReference type="PANTHER" id="PTHR48111">
    <property type="entry name" value="REGULATOR OF RPOS"/>
    <property type="match status" value="1"/>
</dbReference>
<dbReference type="InterPro" id="IPR001789">
    <property type="entry name" value="Sig_transdc_resp-reg_receiver"/>
</dbReference>
<dbReference type="CDD" id="cd00383">
    <property type="entry name" value="trans_reg_C"/>
    <property type="match status" value="1"/>
</dbReference>
<gene>
    <name evidence="10" type="ORF">SHI21_17260</name>
</gene>
<dbReference type="SMART" id="SM00862">
    <property type="entry name" value="Trans_reg_C"/>
    <property type="match status" value="1"/>
</dbReference>
<reference evidence="10 11" key="1">
    <citation type="submission" date="2023-11" db="EMBL/GenBank/DDBJ databases">
        <title>A Novel Polar Bacteriovorax (B. antarcticus) Isolated from the Biocrust in Antarctica.</title>
        <authorList>
            <person name="Mun W."/>
            <person name="Choi S.Y."/>
            <person name="Mitchell R.J."/>
        </authorList>
    </citation>
    <scope>NUCLEOTIDE SEQUENCE [LARGE SCALE GENOMIC DNA]</scope>
    <source>
        <strain evidence="10 11">PP10</strain>
    </source>
</reference>
<evidence type="ECO:0000259" key="8">
    <source>
        <dbReference type="PROSITE" id="PS50110"/>
    </source>
</evidence>
<name>A0ABU5VY35_9BACT</name>
<dbReference type="InterPro" id="IPR011006">
    <property type="entry name" value="CheY-like_superfamily"/>
</dbReference>
<dbReference type="RefSeq" id="WP_323578195.1">
    <property type="nucleotide sequence ID" value="NZ_JAYGJQ010000002.1"/>
</dbReference>
<keyword evidence="4 7" id="KW-0238">DNA-binding</keyword>
<feature type="domain" description="Response regulatory" evidence="8">
    <location>
        <begin position="3"/>
        <end position="116"/>
    </location>
</feature>
<evidence type="ECO:0000256" key="6">
    <source>
        <dbReference type="PROSITE-ProRule" id="PRU00169"/>
    </source>
</evidence>
<dbReference type="PANTHER" id="PTHR48111:SF21">
    <property type="entry name" value="DNA-BINDING DUAL MASTER TRANSCRIPTIONAL REGULATOR RPAA"/>
    <property type="match status" value="1"/>
</dbReference>
<dbReference type="InterPro" id="IPR001867">
    <property type="entry name" value="OmpR/PhoB-type_DNA-bd"/>
</dbReference>
<dbReference type="Gene3D" id="3.40.50.2300">
    <property type="match status" value="1"/>
</dbReference>
<keyword evidence="1 6" id="KW-0597">Phosphoprotein</keyword>
<keyword evidence="3" id="KW-0805">Transcription regulation</keyword>
<dbReference type="InterPro" id="IPR036388">
    <property type="entry name" value="WH-like_DNA-bd_sf"/>
</dbReference>
<dbReference type="Pfam" id="PF00072">
    <property type="entry name" value="Response_reg"/>
    <property type="match status" value="1"/>
</dbReference>
<evidence type="ECO:0000256" key="3">
    <source>
        <dbReference type="ARBA" id="ARBA00023015"/>
    </source>
</evidence>
<evidence type="ECO:0000259" key="9">
    <source>
        <dbReference type="PROSITE" id="PS51755"/>
    </source>
</evidence>
<dbReference type="InterPro" id="IPR016032">
    <property type="entry name" value="Sig_transdc_resp-reg_C-effctor"/>
</dbReference>
<dbReference type="InterPro" id="IPR039420">
    <property type="entry name" value="WalR-like"/>
</dbReference>
<dbReference type="SUPFAM" id="SSF46894">
    <property type="entry name" value="C-terminal effector domain of the bipartite response regulators"/>
    <property type="match status" value="1"/>
</dbReference>
<keyword evidence="2" id="KW-0902">Two-component regulatory system</keyword>
<dbReference type="Gene3D" id="1.10.10.10">
    <property type="entry name" value="Winged helix-like DNA-binding domain superfamily/Winged helix DNA-binding domain"/>
    <property type="match status" value="1"/>
</dbReference>
<dbReference type="Gene3D" id="6.10.250.690">
    <property type="match status" value="1"/>
</dbReference>
<proteinExistence type="predicted"/>
<feature type="modified residue" description="4-aspartylphosphate" evidence="6">
    <location>
        <position position="51"/>
    </location>
</feature>
<evidence type="ECO:0000256" key="7">
    <source>
        <dbReference type="PROSITE-ProRule" id="PRU01091"/>
    </source>
</evidence>
<dbReference type="PROSITE" id="PS51755">
    <property type="entry name" value="OMPR_PHOB"/>
    <property type="match status" value="1"/>
</dbReference>
<evidence type="ECO:0000256" key="1">
    <source>
        <dbReference type="ARBA" id="ARBA00022553"/>
    </source>
</evidence>
<accession>A0ABU5VY35</accession>
<dbReference type="SUPFAM" id="SSF52172">
    <property type="entry name" value="CheY-like"/>
    <property type="match status" value="1"/>
</dbReference>
<feature type="DNA-binding region" description="OmpR/PhoB-type" evidence="7">
    <location>
        <begin position="126"/>
        <end position="220"/>
    </location>
</feature>
<dbReference type="SMART" id="SM00448">
    <property type="entry name" value="REC"/>
    <property type="match status" value="1"/>
</dbReference>
<dbReference type="Pfam" id="PF00486">
    <property type="entry name" value="Trans_reg_C"/>
    <property type="match status" value="1"/>
</dbReference>
<comment type="caution">
    <text evidence="10">The sequence shown here is derived from an EMBL/GenBank/DDBJ whole genome shotgun (WGS) entry which is preliminary data.</text>
</comment>
<organism evidence="10 11">
    <name type="scientific">Bacteriovorax antarcticus</name>
    <dbReference type="NCBI Taxonomy" id="3088717"/>
    <lineage>
        <taxon>Bacteria</taxon>
        <taxon>Pseudomonadati</taxon>
        <taxon>Bdellovibrionota</taxon>
        <taxon>Bacteriovoracia</taxon>
        <taxon>Bacteriovoracales</taxon>
        <taxon>Bacteriovoracaceae</taxon>
        <taxon>Bacteriovorax</taxon>
    </lineage>
</organism>
<evidence type="ECO:0000256" key="4">
    <source>
        <dbReference type="ARBA" id="ARBA00023125"/>
    </source>
</evidence>
<evidence type="ECO:0000313" key="10">
    <source>
        <dbReference type="EMBL" id="MEA9357984.1"/>
    </source>
</evidence>
<keyword evidence="11" id="KW-1185">Reference proteome</keyword>
<evidence type="ECO:0000256" key="2">
    <source>
        <dbReference type="ARBA" id="ARBA00023012"/>
    </source>
</evidence>
<evidence type="ECO:0000313" key="11">
    <source>
        <dbReference type="Proteomes" id="UP001302274"/>
    </source>
</evidence>
<keyword evidence="5" id="KW-0804">Transcription</keyword>
<dbReference type="PROSITE" id="PS50110">
    <property type="entry name" value="RESPONSE_REGULATORY"/>
    <property type="match status" value="1"/>
</dbReference>
<evidence type="ECO:0000256" key="5">
    <source>
        <dbReference type="ARBA" id="ARBA00023163"/>
    </source>
</evidence>